<feature type="region of interest" description="Disordered" evidence="3">
    <location>
        <begin position="1"/>
        <end position="41"/>
    </location>
</feature>
<feature type="region of interest" description="Disordered" evidence="3">
    <location>
        <begin position="429"/>
        <end position="481"/>
    </location>
</feature>
<protein>
    <recommendedName>
        <fullName evidence="4">SANT domain-containing protein</fullName>
    </recommendedName>
</protein>
<evidence type="ECO:0000256" key="3">
    <source>
        <dbReference type="SAM" id="MobiDB-lite"/>
    </source>
</evidence>
<dbReference type="InterPro" id="IPR001005">
    <property type="entry name" value="SANT/Myb"/>
</dbReference>
<dbReference type="SUPFAM" id="SSF46689">
    <property type="entry name" value="Homeodomain-like"/>
    <property type="match status" value="1"/>
</dbReference>
<feature type="domain" description="SANT" evidence="4">
    <location>
        <begin position="43"/>
        <end position="80"/>
    </location>
</feature>
<dbReference type="Proteomes" id="UP001279734">
    <property type="component" value="Unassembled WGS sequence"/>
</dbReference>
<dbReference type="GO" id="GO:0006351">
    <property type="term" value="P:DNA-templated transcription"/>
    <property type="evidence" value="ECO:0007669"/>
    <property type="project" value="InterPro"/>
</dbReference>
<feature type="region of interest" description="Disordered" evidence="3">
    <location>
        <begin position="228"/>
        <end position="263"/>
    </location>
</feature>
<dbReference type="GO" id="GO:0006357">
    <property type="term" value="P:regulation of transcription by RNA polymerase II"/>
    <property type="evidence" value="ECO:0007669"/>
    <property type="project" value="TreeGrafter"/>
</dbReference>
<dbReference type="GO" id="GO:0051726">
    <property type="term" value="P:regulation of cell cycle"/>
    <property type="evidence" value="ECO:0007669"/>
    <property type="project" value="TreeGrafter"/>
</dbReference>
<evidence type="ECO:0000313" key="5">
    <source>
        <dbReference type="EMBL" id="GMG99723.1"/>
    </source>
</evidence>
<dbReference type="Pfam" id="PF00249">
    <property type="entry name" value="Myb_DNA-binding"/>
    <property type="match status" value="1"/>
</dbReference>
<reference evidence="5" key="1">
    <citation type="submission" date="2023-05" db="EMBL/GenBank/DDBJ databases">
        <title>Nepenthes gracilis genome sequencing.</title>
        <authorList>
            <person name="Fukushima K."/>
        </authorList>
    </citation>
    <scope>NUCLEOTIDE SEQUENCE</scope>
    <source>
        <strain evidence="5">SING2019-196</strain>
    </source>
</reference>
<proteinExistence type="predicted"/>
<keyword evidence="6" id="KW-1185">Reference proteome</keyword>
<dbReference type="AlphaFoldDB" id="A0AAD3P8F9"/>
<feature type="compositionally biased region" description="Basic and acidic residues" evidence="3">
    <location>
        <begin position="286"/>
        <end position="303"/>
    </location>
</feature>
<dbReference type="GO" id="GO:0017053">
    <property type="term" value="C:transcription repressor complex"/>
    <property type="evidence" value="ECO:0007669"/>
    <property type="project" value="InterPro"/>
</dbReference>
<dbReference type="GO" id="GO:0003677">
    <property type="term" value="F:DNA binding"/>
    <property type="evidence" value="ECO:0007669"/>
    <property type="project" value="TreeGrafter"/>
</dbReference>
<evidence type="ECO:0000256" key="1">
    <source>
        <dbReference type="ARBA" id="ARBA00004123"/>
    </source>
</evidence>
<feature type="compositionally biased region" description="Basic and acidic residues" evidence="3">
    <location>
        <begin position="1"/>
        <end position="10"/>
    </location>
</feature>
<dbReference type="PANTHER" id="PTHR21689:SF5">
    <property type="entry name" value="PROTEIN ALWAYS EARLY 1-RELATED"/>
    <property type="match status" value="1"/>
</dbReference>
<evidence type="ECO:0000259" key="4">
    <source>
        <dbReference type="PROSITE" id="PS51293"/>
    </source>
</evidence>
<keyword evidence="2" id="KW-0539">Nucleus</keyword>
<dbReference type="PROSITE" id="PS51293">
    <property type="entry name" value="SANT"/>
    <property type="match status" value="1"/>
</dbReference>
<comment type="caution">
    <text evidence="5">The sequence shown here is derived from an EMBL/GenBank/DDBJ whole genome shotgun (WGS) entry which is preliminary data.</text>
</comment>
<evidence type="ECO:0000313" key="6">
    <source>
        <dbReference type="Proteomes" id="UP001279734"/>
    </source>
</evidence>
<feature type="compositionally biased region" description="Polar residues" evidence="3">
    <location>
        <begin position="454"/>
        <end position="480"/>
    </location>
</feature>
<feature type="compositionally biased region" description="Basic and acidic residues" evidence="3">
    <location>
        <begin position="244"/>
        <end position="253"/>
    </location>
</feature>
<dbReference type="PANTHER" id="PTHR21689">
    <property type="entry name" value="LIN-9"/>
    <property type="match status" value="1"/>
</dbReference>
<dbReference type="GO" id="GO:0005654">
    <property type="term" value="C:nucleoplasm"/>
    <property type="evidence" value="ECO:0007669"/>
    <property type="project" value="TreeGrafter"/>
</dbReference>
<dbReference type="InterPro" id="IPR017884">
    <property type="entry name" value="SANT_dom"/>
</dbReference>
<dbReference type="CDD" id="cd00167">
    <property type="entry name" value="SANT"/>
    <property type="match status" value="1"/>
</dbReference>
<dbReference type="InterPro" id="IPR009057">
    <property type="entry name" value="Homeodomain-like_sf"/>
</dbReference>
<dbReference type="InterPro" id="IPR033471">
    <property type="entry name" value="DIRP"/>
</dbReference>
<dbReference type="InterPro" id="IPR010561">
    <property type="entry name" value="LIN-9/ALY1"/>
</dbReference>
<dbReference type="SMART" id="SM00717">
    <property type="entry name" value="SANT"/>
    <property type="match status" value="1"/>
</dbReference>
<name>A0AAD3P8F9_NEPGR</name>
<sequence>MNGADEEVKSANKRFAAVNEFSPKKDAGVSNKSKQKKRKLTDMLGPQWGKEELERFYEAYRKYGKDWKKVSSIVGDRSMEMVEALYNINRAYLSLPDGTASVVGLIAMMTDHYNVLGGSGSDREGDNSAKIPKKHQKYLKVKVQDGFHKEGLLQSPSVPSSGRCLSLLKGHYDGLQPFFPVRKRTPRIPVPSLEKDYMLDYDPPKKKARKSENLNDDEVAHGAALVLTEARQSSQKMPGKHSGTRMDNERADGGLESSRGENGGFLWETISRTDTGKFAFVPHMKGKEKEKEEVEDAENRQFDDTQEECAGAATLCKNSSRRKSVYEAKNAKSPCFLPQAQRKRNNRLLNEDDSSAFDALQTLVDLSLTMPASTAEPVESSRESAIRRDIVADSTVHYDATIGIANSIKEYKRKRKSLSPNIWNAEVSMNSRPSKLAKREASAEETKSADGSRQDPQTSALTEQCKSTRSPDVSSSNGQQAAEADIGISSIQFHTTSQIVPPRRGKSRRKMERESVHKCPQMSLRDRPSNCSSLPHEMAHSLKDKLSFCLSWSVVRWWCVFEWFYSAIDYPWFAKREFVEYLNHVGLGHIPRLTRVEWGVIRSSLGRPRRFSEPFLHEEREKLKQYRESVRAHYSELRGGLREGLPTDLARPLQVGQQVIAIHPKTREFHDGSILTVDYDKCRVQFDDPDLGVEFVQDIDCMPLNPVENIPEALRRQKISFDFGNFKEPKIDEEFAPTELTENVDACFAISPFSQPGINQVDKRRMVLHAKVAANGRFKTPLGAQTLPCAMVHMQSRENNSQSISQLIRTADKKVSSSQLYLEQRSTAPGNSPYMPQTVTTSVGASRNLCSSGSFLVNSQEPGFNLAEIVKASRQKAHGMVDSAIKAILLVKEGEDAFAIIGEALDATDTCEPAASCRGPAMASPSSVNCSLACPIKMTSTISEQQITDDASAVEPSVDYEGKDQQLPSELITSCVATLLMIQKCTQRQYPPAEVAEILDTAVTSLHPCCPQNLSIYRDIELCMGRIKTQILALVPT</sequence>
<comment type="subcellular location">
    <subcellularLocation>
        <location evidence="1">Nucleus</location>
    </subcellularLocation>
</comment>
<feature type="region of interest" description="Disordered" evidence="3">
    <location>
        <begin position="497"/>
        <end position="530"/>
    </location>
</feature>
<dbReference type="Gene3D" id="1.20.58.1880">
    <property type="match status" value="1"/>
</dbReference>
<dbReference type="SMART" id="SM01135">
    <property type="entry name" value="DIRP"/>
    <property type="match status" value="1"/>
</dbReference>
<gene>
    <name evidence="5" type="ORF">Nepgr_001563</name>
</gene>
<feature type="compositionally biased region" description="Basic and acidic residues" evidence="3">
    <location>
        <begin position="437"/>
        <end position="453"/>
    </location>
</feature>
<feature type="region of interest" description="Disordered" evidence="3">
    <location>
        <begin position="286"/>
        <end position="305"/>
    </location>
</feature>
<accession>A0AAD3P8F9</accession>
<evidence type="ECO:0000256" key="2">
    <source>
        <dbReference type="ARBA" id="ARBA00023242"/>
    </source>
</evidence>
<dbReference type="Pfam" id="PF06584">
    <property type="entry name" value="DIRP"/>
    <property type="match status" value="1"/>
</dbReference>
<dbReference type="EMBL" id="BSYO01000001">
    <property type="protein sequence ID" value="GMG99723.1"/>
    <property type="molecule type" value="Genomic_DNA"/>
</dbReference>
<organism evidence="5 6">
    <name type="scientific">Nepenthes gracilis</name>
    <name type="common">Slender pitcher plant</name>
    <dbReference type="NCBI Taxonomy" id="150966"/>
    <lineage>
        <taxon>Eukaryota</taxon>
        <taxon>Viridiplantae</taxon>
        <taxon>Streptophyta</taxon>
        <taxon>Embryophyta</taxon>
        <taxon>Tracheophyta</taxon>
        <taxon>Spermatophyta</taxon>
        <taxon>Magnoliopsida</taxon>
        <taxon>eudicotyledons</taxon>
        <taxon>Gunneridae</taxon>
        <taxon>Pentapetalae</taxon>
        <taxon>Caryophyllales</taxon>
        <taxon>Nepenthaceae</taxon>
        <taxon>Nepenthes</taxon>
    </lineage>
</organism>